<proteinExistence type="predicted"/>
<evidence type="ECO:0000256" key="2">
    <source>
        <dbReference type="SAM" id="MobiDB-lite"/>
    </source>
</evidence>
<gene>
    <name evidence="3" type="ORF">ACJMK2_012290</name>
</gene>
<dbReference type="Proteomes" id="UP001634394">
    <property type="component" value="Unassembled WGS sequence"/>
</dbReference>
<feature type="region of interest" description="Disordered" evidence="2">
    <location>
        <begin position="1"/>
        <end position="27"/>
    </location>
</feature>
<sequence length="199" mass="23407">MGASHSNPKEKQKRKKTHDDVIPGGVIVHQMPVEEIDVTRNDSDMESIRTCKDTELTSNASLPFSADTPKPRSTPLRFPAFEMCTPVRQHFSLEDKMMIAEVLHQEHLRQKGQQARIYEERRIRLIERKERMDKEARERLQRKMREVEERRKFLEKVSRSRFNQTYSENLKNKTKSGFEKNDCCTLNNSVSTLKTENIT</sequence>
<dbReference type="AlphaFoldDB" id="A0ABD3V9S9"/>
<reference evidence="3 4" key="1">
    <citation type="submission" date="2024-11" db="EMBL/GenBank/DDBJ databases">
        <title>Chromosome-level genome assembly of the freshwater bivalve Anodonta woodiana.</title>
        <authorList>
            <person name="Chen X."/>
        </authorList>
    </citation>
    <scope>NUCLEOTIDE SEQUENCE [LARGE SCALE GENOMIC DNA]</scope>
    <source>
        <strain evidence="3">MN2024</strain>
        <tissue evidence="3">Gills</tissue>
    </source>
</reference>
<feature type="coiled-coil region" evidence="1">
    <location>
        <begin position="115"/>
        <end position="157"/>
    </location>
</feature>
<accession>A0ABD3V9S9</accession>
<keyword evidence="4" id="KW-1185">Reference proteome</keyword>
<protein>
    <submittedName>
        <fullName evidence="3">Uncharacterized protein</fullName>
    </submittedName>
</protein>
<comment type="caution">
    <text evidence="3">The sequence shown here is derived from an EMBL/GenBank/DDBJ whole genome shotgun (WGS) entry which is preliminary data.</text>
</comment>
<name>A0ABD3V9S9_SINWO</name>
<dbReference type="EMBL" id="JBJQND010000013">
    <property type="protein sequence ID" value="KAL3857643.1"/>
    <property type="molecule type" value="Genomic_DNA"/>
</dbReference>
<evidence type="ECO:0000256" key="1">
    <source>
        <dbReference type="SAM" id="Coils"/>
    </source>
</evidence>
<evidence type="ECO:0000313" key="4">
    <source>
        <dbReference type="Proteomes" id="UP001634394"/>
    </source>
</evidence>
<organism evidence="3 4">
    <name type="scientific">Sinanodonta woodiana</name>
    <name type="common">Chinese pond mussel</name>
    <name type="synonym">Anodonta woodiana</name>
    <dbReference type="NCBI Taxonomy" id="1069815"/>
    <lineage>
        <taxon>Eukaryota</taxon>
        <taxon>Metazoa</taxon>
        <taxon>Spiralia</taxon>
        <taxon>Lophotrochozoa</taxon>
        <taxon>Mollusca</taxon>
        <taxon>Bivalvia</taxon>
        <taxon>Autobranchia</taxon>
        <taxon>Heteroconchia</taxon>
        <taxon>Palaeoheterodonta</taxon>
        <taxon>Unionida</taxon>
        <taxon>Unionoidea</taxon>
        <taxon>Unionidae</taxon>
        <taxon>Unioninae</taxon>
        <taxon>Sinanodonta</taxon>
    </lineage>
</organism>
<evidence type="ECO:0000313" key="3">
    <source>
        <dbReference type="EMBL" id="KAL3857643.1"/>
    </source>
</evidence>
<keyword evidence="1" id="KW-0175">Coiled coil</keyword>